<organism evidence="10 11">
    <name type="scientific">Streptomyces orinoci</name>
    <name type="common">Streptoverticillium orinoci</name>
    <dbReference type="NCBI Taxonomy" id="67339"/>
    <lineage>
        <taxon>Bacteria</taxon>
        <taxon>Bacillati</taxon>
        <taxon>Actinomycetota</taxon>
        <taxon>Actinomycetes</taxon>
        <taxon>Kitasatosporales</taxon>
        <taxon>Streptomycetaceae</taxon>
        <taxon>Streptomyces</taxon>
    </lineage>
</organism>
<keyword evidence="11" id="KW-1185">Reference proteome</keyword>
<evidence type="ECO:0000256" key="4">
    <source>
        <dbReference type="ARBA" id="ARBA00022692"/>
    </source>
</evidence>
<evidence type="ECO:0000256" key="5">
    <source>
        <dbReference type="ARBA" id="ARBA00022989"/>
    </source>
</evidence>
<feature type="transmembrane region" description="Helical" evidence="8">
    <location>
        <begin position="453"/>
        <end position="473"/>
    </location>
</feature>
<evidence type="ECO:0000313" key="10">
    <source>
        <dbReference type="EMBL" id="MEV5509436.1"/>
    </source>
</evidence>
<evidence type="ECO:0000259" key="9">
    <source>
        <dbReference type="PROSITE" id="PS50850"/>
    </source>
</evidence>
<keyword evidence="4 8" id="KW-0812">Transmembrane</keyword>
<comment type="caution">
    <text evidence="10">The sequence shown here is derived from an EMBL/GenBank/DDBJ whole genome shotgun (WGS) entry which is preliminary data.</text>
</comment>
<evidence type="ECO:0000256" key="1">
    <source>
        <dbReference type="ARBA" id="ARBA00004651"/>
    </source>
</evidence>
<dbReference type="PROSITE" id="PS50850">
    <property type="entry name" value="MFS"/>
    <property type="match status" value="1"/>
</dbReference>
<feature type="transmembrane region" description="Helical" evidence="8">
    <location>
        <begin position="54"/>
        <end position="73"/>
    </location>
</feature>
<name>A0ABV3K2P8_STRON</name>
<evidence type="ECO:0000256" key="2">
    <source>
        <dbReference type="ARBA" id="ARBA00022448"/>
    </source>
</evidence>
<feature type="transmembrane region" description="Helical" evidence="8">
    <location>
        <begin position="25"/>
        <end position="45"/>
    </location>
</feature>
<feature type="transmembrane region" description="Helical" evidence="8">
    <location>
        <begin position="79"/>
        <end position="100"/>
    </location>
</feature>
<dbReference type="InterPro" id="IPR036259">
    <property type="entry name" value="MFS_trans_sf"/>
</dbReference>
<gene>
    <name evidence="10" type="ORF">AB0L16_23885</name>
</gene>
<keyword evidence="6 8" id="KW-0472">Membrane</keyword>
<reference evidence="10 11" key="1">
    <citation type="submission" date="2024-06" db="EMBL/GenBank/DDBJ databases">
        <title>The Natural Products Discovery Center: Release of the First 8490 Sequenced Strains for Exploring Actinobacteria Biosynthetic Diversity.</title>
        <authorList>
            <person name="Kalkreuter E."/>
            <person name="Kautsar S.A."/>
            <person name="Yang D."/>
            <person name="Bader C.D."/>
            <person name="Teijaro C.N."/>
            <person name="Fluegel L."/>
            <person name="Davis C.M."/>
            <person name="Simpson J.R."/>
            <person name="Lauterbach L."/>
            <person name="Steele A.D."/>
            <person name="Gui C."/>
            <person name="Meng S."/>
            <person name="Li G."/>
            <person name="Viehrig K."/>
            <person name="Ye F."/>
            <person name="Su P."/>
            <person name="Kiefer A.F."/>
            <person name="Nichols A."/>
            <person name="Cepeda A.J."/>
            <person name="Yan W."/>
            <person name="Fan B."/>
            <person name="Jiang Y."/>
            <person name="Adhikari A."/>
            <person name="Zheng C.-J."/>
            <person name="Schuster L."/>
            <person name="Cowan T.M."/>
            <person name="Smanski M.J."/>
            <person name="Chevrette M.G."/>
            <person name="De Carvalho L.P.S."/>
            <person name="Shen B."/>
        </authorList>
    </citation>
    <scope>NUCLEOTIDE SEQUENCE [LARGE SCALE GENOMIC DNA]</scope>
    <source>
        <strain evidence="10 11">NPDC052347</strain>
    </source>
</reference>
<evidence type="ECO:0000256" key="6">
    <source>
        <dbReference type="ARBA" id="ARBA00023136"/>
    </source>
</evidence>
<dbReference type="SUPFAM" id="SSF103473">
    <property type="entry name" value="MFS general substrate transporter"/>
    <property type="match status" value="1"/>
</dbReference>
<dbReference type="InterPro" id="IPR011701">
    <property type="entry name" value="MFS"/>
</dbReference>
<dbReference type="Gene3D" id="1.20.1720.10">
    <property type="entry name" value="Multidrug resistance protein D"/>
    <property type="match status" value="1"/>
</dbReference>
<keyword evidence="5 8" id="KW-1133">Transmembrane helix</keyword>
<evidence type="ECO:0000313" key="11">
    <source>
        <dbReference type="Proteomes" id="UP001552594"/>
    </source>
</evidence>
<comment type="subcellular location">
    <subcellularLocation>
        <location evidence="1">Cell membrane</location>
        <topology evidence="1">Multi-pass membrane protein</topology>
    </subcellularLocation>
</comment>
<keyword evidence="2" id="KW-0813">Transport</keyword>
<feature type="transmembrane region" description="Helical" evidence="8">
    <location>
        <begin position="307"/>
        <end position="327"/>
    </location>
</feature>
<proteinExistence type="predicted"/>
<sequence>MDVSVLYFAVPFISRDLHPTAAQQLWIFDIYGFVLSGLLLTMGALGDRIGRRRLLLLGAAAFGTASAAAAYAHNAETLIALRALLGVGGATLMPSTLALVRNLFPDERQRGTAVAVWSGTLTGGVALGPVLSGFLLNHFWWGSVFLVNLPAMALLLILAPLLVPEFKDSSPGHRFDLLGSALSLAATLPTVYGIKRIAADGFTAPPTLAIVAGLAFGAAFVQRQRTAEHPMVNPALFHRRGFGPAIALNAAAMFALAGFSVFSTQYLQLVLGKSALEAALWSLAPSALVGCAAPVATALSQRGVDRAYIVGGAFALAALGYATALGVTAGSGIWLVLLACGVVAAGIVMVMTQNTDLALSTVPPQGAGAASALLETGQEFGAALGTAVLGSLGAAVYRREVTDSAPAALPDGALHSVRQTLGNALTVADRLPSQARPALVHAARTAFVQGMHAAAIGALAVMLLASGFVLTRLRGLASAPSPAIPAEEPAIMPETAGVR</sequence>
<dbReference type="EMBL" id="JBFAUK010000021">
    <property type="protein sequence ID" value="MEV5509436.1"/>
    <property type="molecule type" value="Genomic_DNA"/>
</dbReference>
<dbReference type="PANTHER" id="PTHR42718">
    <property type="entry name" value="MAJOR FACILITATOR SUPERFAMILY MULTIDRUG TRANSPORTER MFSC"/>
    <property type="match status" value="1"/>
</dbReference>
<feature type="transmembrane region" description="Helical" evidence="8">
    <location>
        <begin position="204"/>
        <end position="221"/>
    </location>
</feature>
<dbReference type="Pfam" id="PF07690">
    <property type="entry name" value="MFS_1"/>
    <property type="match status" value="1"/>
</dbReference>
<evidence type="ECO:0000256" key="3">
    <source>
        <dbReference type="ARBA" id="ARBA00022475"/>
    </source>
</evidence>
<feature type="transmembrane region" description="Helical" evidence="8">
    <location>
        <begin position="279"/>
        <end position="300"/>
    </location>
</feature>
<dbReference type="Gene3D" id="1.20.1250.20">
    <property type="entry name" value="MFS general substrate transporter like domains"/>
    <property type="match status" value="1"/>
</dbReference>
<keyword evidence="3" id="KW-1003">Cell membrane</keyword>
<feature type="transmembrane region" description="Helical" evidence="8">
    <location>
        <begin position="140"/>
        <end position="163"/>
    </location>
</feature>
<evidence type="ECO:0000256" key="7">
    <source>
        <dbReference type="ARBA" id="ARBA00023251"/>
    </source>
</evidence>
<dbReference type="Proteomes" id="UP001552594">
    <property type="component" value="Unassembled WGS sequence"/>
</dbReference>
<feature type="transmembrane region" description="Helical" evidence="8">
    <location>
        <begin position="333"/>
        <end position="351"/>
    </location>
</feature>
<feature type="transmembrane region" description="Helical" evidence="8">
    <location>
        <begin position="175"/>
        <end position="192"/>
    </location>
</feature>
<dbReference type="InterPro" id="IPR020846">
    <property type="entry name" value="MFS_dom"/>
</dbReference>
<feature type="transmembrane region" description="Helical" evidence="8">
    <location>
        <begin position="242"/>
        <end position="267"/>
    </location>
</feature>
<feature type="transmembrane region" description="Helical" evidence="8">
    <location>
        <begin position="112"/>
        <end position="134"/>
    </location>
</feature>
<feature type="domain" description="Major facilitator superfamily (MFS) profile" evidence="9">
    <location>
        <begin position="1"/>
        <end position="469"/>
    </location>
</feature>
<accession>A0ABV3K2P8</accession>
<keyword evidence="7" id="KW-0046">Antibiotic resistance</keyword>
<dbReference type="PANTHER" id="PTHR42718:SF47">
    <property type="entry name" value="METHYL VIOLOGEN RESISTANCE PROTEIN SMVA"/>
    <property type="match status" value="1"/>
</dbReference>
<evidence type="ECO:0000256" key="8">
    <source>
        <dbReference type="SAM" id="Phobius"/>
    </source>
</evidence>
<protein>
    <submittedName>
        <fullName evidence="10">MFS transporter</fullName>
    </submittedName>
</protein>
<dbReference type="CDD" id="cd17321">
    <property type="entry name" value="MFS_MMR_MDR_like"/>
    <property type="match status" value="1"/>
</dbReference>